<organism evidence="2">
    <name type="scientific">uncultured Acidimicrobiales bacterium</name>
    <dbReference type="NCBI Taxonomy" id="310071"/>
    <lineage>
        <taxon>Bacteria</taxon>
        <taxon>Bacillati</taxon>
        <taxon>Actinomycetota</taxon>
        <taxon>Acidimicrobiia</taxon>
        <taxon>Acidimicrobiales</taxon>
        <taxon>environmental samples</taxon>
    </lineage>
</organism>
<feature type="compositionally biased region" description="Basic residues" evidence="1">
    <location>
        <begin position="27"/>
        <end position="39"/>
    </location>
</feature>
<reference evidence="2" key="1">
    <citation type="submission" date="2020-02" db="EMBL/GenBank/DDBJ databases">
        <authorList>
            <person name="Meier V. D."/>
        </authorList>
    </citation>
    <scope>NUCLEOTIDE SEQUENCE</scope>
    <source>
        <strain evidence="2">AVDCRST_MAG50</strain>
    </source>
</reference>
<feature type="non-terminal residue" evidence="2">
    <location>
        <position position="1"/>
    </location>
</feature>
<feature type="compositionally biased region" description="Basic residues" evidence="1">
    <location>
        <begin position="89"/>
        <end position="103"/>
    </location>
</feature>
<dbReference type="AlphaFoldDB" id="A0A6J4H9H6"/>
<feature type="non-terminal residue" evidence="2">
    <location>
        <position position="121"/>
    </location>
</feature>
<feature type="region of interest" description="Disordered" evidence="1">
    <location>
        <begin position="27"/>
        <end position="103"/>
    </location>
</feature>
<evidence type="ECO:0000313" key="2">
    <source>
        <dbReference type="EMBL" id="CAA9218805.1"/>
    </source>
</evidence>
<sequence>GRDVRADPPGAVGVGAEPVGAVLRRRLRVHDRLPGRRQHPAADAGPPRRPCPRTGDDRRGRGRRHHPSRVPPRAAGGHRRGGRGDTAGGRHHRRARRVLSRLPLRLRARPRRLHGRGLVRV</sequence>
<dbReference type="EMBL" id="CADCTF010000021">
    <property type="protein sequence ID" value="CAA9218805.1"/>
    <property type="molecule type" value="Genomic_DNA"/>
</dbReference>
<evidence type="ECO:0000256" key="1">
    <source>
        <dbReference type="SAM" id="MobiDB-lite"/>
    </source>
</evidence>
<accession>A0A6J4H9H6</accession>
<gene>
    <name evidence="2" type="ORF">AVDCRST_MAG50-528</name>
</gene>
<name>A0A6J4H9H6_9ACTN</name>
<protein>
    <submittedName>
        <fullName evidence="2">Uncharacterized protein</fullName>
    </submittedName>
</protein>
<proteinExistence type="predicted"/>